<dbReference type="RefSeq" id="WP_130478326.1">
    <property type="nucleotide sequence ID" value="NZ_SFCC01000015.1"/>
</dbReference>
<feature type="repeat" description="ANK" evidence="1">
    <location>
        <begin position="58"/>
        <end position="91"/>
    </location>
</feature>
<reference evidence="2 3" key="1">
    <citation type="submission" date="2019-02" db="EMBL/GenBank/DDBJ databases">
        <title>Draft genome sequence of Amycolatopsis sp. 8-3EHSu isolated from roots of Suaeda maritima.</title>
        <authorList>
            <person name="Duangmal K."/>
            <person name="Chantavorakit T."/>
        </authorList>
    </citation>
    <scope>NUCLEOTIDE SEQUENCE [LARGE SCALE GENOMIC DNA]</scope>
    <source>
        <strain evidence="2 3">8-3EHSu</strain>
    </source>
</reference>
<dbReference type="InterPro" id="IPR002110">
    <property type="entry name" value="Ankyrin_rpt"/>
</dbReference>
<proteinExistence type="predicted"/>
<comment type="caution">
    <text evidence="2">The sequence shown here is derived from an EMBL/GenBank/DDBJ whole genome shotgun (WGS) entry which is preliminary data.</text>
</comment>
<dbReference type="SUPFAM" id="SSF48403">
    <property type="entry name" value="Ankyrin repeat"/>
    <property type="match status" value="1"/>
</dbReference>
<protein>
    <submittedName>
        <fullName evidence="2">Ankyrin repeat domain-containing protein</fullName>
    </submittedName>
</protein>
<evidence type="ECO:0000313" key="3">
    <source>
        <dbReference type="Proteomes" id="UP000292003"/>
    </source>
</evidence>
<evidence type="ECO:0000313" key="2">
    <source>
        <dbReference type="EMBL" id="RZQ60753.1"/>
    </source>
</evidence>
<dbReference type="Gene3D" id="1.25.40.20">
    <property type="entry name" value="Ankyrin repeat-containing domain"/>
    <property type="match status" value="1"/>
</dbReference>
<dbReference type="OrthoDB" id="1551450at2"/>
<sequence>MAYAVWDGITDPSSLFESDVEQRNALSQAAFSGDWEGVFTHLRRDEGGPNATRLGGRSGYTVLHQAAYHGAPVAVVERLVRAGGFRAIRDNNGDRPIDLASRFRHDHLIDALKPPLRHAVPTKILTALQQGLETLITEDSGFGEVWRDAGMRMPQLEVLTELEDPELWVPVPGMYGGWRLRLLHLEVAAQPMCRVVESYHHYRLRAGGTATVHGPMPRQSNYV</sequence>
<dbReference type="Proteomes" id="UP000292003">
    <property type="component" value="Unassembled WGS sequence"/>
</dbReference>
<gene>
    <name evidence="2" type="ORF">EWH70_26965</name>
</gene>
<organism evidence="2 3">
    <name type="scientific">Amycolatopsis suaedae</name>
    <dbReference type="NCBI Taxonomy" id="2510978"/>
    <lineage>
        <taxon>Bacteria</taxon>
        <taxon>Bacillati</taxon>
        <taxon>Actinomycetota</taxon>
        <taxon>Actinomycetes</taxon>
        <taxon>Pseudonocardiales</taxon>
        <taxon>Pseudonocardiaceae</taxon>
        <taxon>Amycolatopsis</taxon>
    </lineage>
</organism>
<name>A0A4Q7J357_9PSEU</name>
<dbReference type="PROSITE" id="PS50088">
    <property type="entry name" value="ANK_REPEAT"/>
    <property type="match status" value="1"/>
</dbReference>
<keyword evidence="1" id="KW-0040">ANK repeat</keyword>
<keyword evidence="3" id="KW-1185">Reference proteome</keyword>
<accession>A0A4Q7J357</accession>
<dbReference type="EMBL" id="SFCC01000015">
    <property type="protein sequence ID" value="RZQ60753.1"/>
    <property type="molecule type" value="Genomic_DNA"/>
</dbReference>
<evidence type="ECO:0000256" key="1">
    <source>
        <dbReference type="PROSITE-ProRule" id="PRU00023"/>
    </source>
</evidence>
<dbReference type="InterPro" id="IPR036770">
    <property type="entry name" value="Ankyrin_rpt-contain_sf"/>
</dbReference>
<dbReference type="AlphaFoldDB" id="A0A4Q7J357"/>